<dbReference type="PANTHER" id="PTHR12411">
    <property type="entry name" value="CYSTEINE PROTEASE FAMILY C1-RELATED"/>
    <property type="match status" value="1"/>
</dbReference>
<dbReference type="InterPro" id="IPR000668">
    <property type="entry name" value="Peptidase_C1A_C"/>
</dbReference>
<dbReference type="InterPro" id="IPR013201">
    <property type="entry name" value="Prot_inhib_I29"/>
</dbReference>
<comment type="caution">
    <text evidence="11">The sequence shown here is derived from an EMBL/GenBank/DDBJ whole genome shotgun (WGS) entry which is preliminary data.</text>
</comment>
<sequence length="344" mass="38501">MGFTTTFVIAIFVMMLGTLAYQGMSRTLVDEQASINDLHEQWMKQYGRTYADDAEKERRSQIFKQNMGFVEKFNSEGNRTYKLGYNEFSDLTTQEFLTYYTGYEKPAHYSKSSGIKSFRYENFTDAPTSMDWKDKGAVTPIKNQLQCACCWAFSAVAAVEGITQIKTGKLLSLSEQQLVDCVMDNQGCRGGFMDTAFEYIQENQGISSEENYDYEAMDGTCDTMRSRNPAARITGYEDVPTNNEEALRMAVSAQPVSVAISVGEEFRMYRTGIFSGGCGQTLNHAVTLIGYGESEDGNKYWLVKNSWGETWGEYGYMKLLRESGDAEGVCGIASKASYPTLSTA</sequence>
<feature type="domain" description="Cathepsin propeptide inhibitor" evidence="10">
    <location>
        <begin position="39"/>
        <end position="96"/>
    </location>
</feature>
<keyword evidence="12" id="KW-1185">Reference proteome</keyword>
<dbReference type="PROSITE" id="PS00640">
    <property type="entry name" value="THIOL_PROTEASE_ASN"/>
    <property type="match status" value="1"/>
</dbReference>
<accession>A0A8K0MN10</accession>
<comment type="similarity">
    <text evidence="1">Belongs to the peptidase C1 family.</text>
</comment>
<keyword evidence="3 8" id="KW-0732">Signal</keyword>
<evidence type="ECO:0000256" key="1">
    <source>
        <dbReference type="ARBA" id="ARBA00008455"/>
    </source>
</evidence>
<protein>
    <submittedName>
        <fullName evidence="11">Uncharacterized protein</fullName>
    </submittedName>
</protein>
<keyword evidence="7" id="KW-0325">Glycoprotein</keyword>
<evidence type="ECO:0000259" key="10">
    <source>
        <dbReference type="SMART" id="SM00848"/>
    </source>
</evidence>
<dbReference type="InterPro" id="IPR038765">
    <property type="entry name" value="Papain-like_cys_pep_sf"/>
</dbReference>
<dbReference type="InterPro" id="IPR039417">
    <property type="entry name" value="Peptidase_C1A_papain-like"/>
</dbReference>
<dbReference type="Pfam" id="PF08246">
    <property type="entry name" value="Inhibitor_I29"/>
    <property type="match status" value="1"/>
</dbReference>
<keyword evidence="2" id="KW-0645">Protease</keyword>
<organism evidence="11 12">
    <name type="scientific">Rhamnella rubrinervis</name>
    <dbReference type="NCBI Taxonomy" id="2594499"/>
    <lineage>
        <taxon>Eukaryota</taxon>
        <taxon>Viridiplantae</taxon>
        <taxon>Streptophyta</taxon>
        <taxon>Embryophyta</taxon>
        <taxon>Tracheophyta</taxon>
        <taxon>Spermatophyta</taxon>
        <taxon>Magnoliopsida</taxon>
        <taxon>eudicotyledons</taxon>
        <taxon>Gunneridae</taxon>
        <taxon>Pentapetalae</taxon>
        <taxon>rosids</taxon>
        <taxon>fabids</taxon>
        <taxon>Rosales</taxon>
        <taxon>Rhamnaceae</taxon>
        <taxon>rhamnoid group</taxon>
        <taxon>Rhamneae</taxon>
        <taxon>Rhamnella</taxon>
    </lineage>
</organism>
<reference evidence="11" key="1">
    <citation type="submission" date="2020-03" db="EMBL/GenBank/DDBJ databases">
        <title>A high-quality chromosome-level genome assembly of a woody plant with both climbing and erect habits, Rhamnella rubrinervis.</title>
        <authorList>
            <person name="Lu Z."/>
            <person name="Yang Y."/>
            <person name="Zhu X."/>
            <person name="Sun Y."/>
        </authorList>
    </citation>
    <scope>NUCLEOTIDE SEQUENCE</scope>
    <source>
        <strain evidence="11">BYM</strain>
        <tissue evidence="11">Leaf</tissue>
    </source>
</reference>
<dbReference type="GO" id="GO:0006508">
    <property type="term" value="P:proteolysis"/>
    <property type="evidence" value="ECO:0007669"/>
    <property type="project" value="UniProtKB-KW"/>
</dbReference>
<dbReference type="EMBL" id="VOIH02000003">
    <property type="protein sequence ID" value="KAF3452077.1"/>
    <property type="molecule type" value="Genomic_DNA"/>
</dbReference>
<keyword evidence="5" id="KW-0788">Thiol protease</keyword>
<evidence type="ECO:0000256" key="4">
    <source>
        <dbReference type="ARBA" id="ARBA00022801"/>
    </source>
</evidence>
<feature type="chain" id="PRO_5035440466" evidence="8">
    <location>
        <begin position="21"/>
        <end position="344"/>
    </location>
</feature>
<dbReference type="SMART" id="SM00848">
    <property type="entry name" value="Inhibitor_I29"/>
    <property type="match status" value="1"/>
</dbReference>
<name>A0A8K0MN10_9ROSA</name>
<evidence type="ECO:0000313" key="11">
    <source>
        <dbReference type="EMBL" id="KAF3452077.1"/>
    </source>
</evidence>
<dbReference type="PRINTS" id="PR00705">
    <property type="entry name" value="PAPAIN"/>
</dbReference>
<dbReference type="AlphaFoldDB" id="A0A8K0MN10"/>
<dbReference type="GO" id="GO:0008234">
    <property type="term" value="F:cysteine-type peptidase activity"/>
    <property type="evidence" value="ECO:0007669"/>
    <property type="project" value="UniProtKB-KW"/>
</dbReference>
<evidence type="ECO:0000256" key="2">
    <source>
        <dbReference type="ARBA" id="ARBA00022670"/>
    </source>
</evidence>
<evidence type="ECO:0000256" key="6">
    <source>
        <dbReference type="ARBA" id="ARBA00023157"/>
    </source>
</evidence>
<evidence type="ECO:0000313" key="12">
    <source>
        <dbReference type="Proteomes" id="UP000796880"/>
    </source>
</evidence>
<dbReference type="InterPro" id="IPR013128">
    <property type="entry name" value="Peptidase_C1A"/>
</dbReference>
<feature type="domain" description="Peptidase C1A papain C-terminal" evidence="9">
    <location>
        <begin position="126"/>
        <end position="340"/>
    </location>
</feature>
<feature type="signal peptide" evidence="8">
    <location>
        <begin position="1"/>
        <end position="20"/>
    </location>
</feature>
<dbReference type="SUPFAM" id="SSF54001">
    <property type="entry name" value="Cysteine proteinases"/>
    <property type="match status" value="1"/>
</dbReference>
<keyword evidence="6" id="KW-1015">Disulfide bond</keyword>
<dbReference type="PROSITE" id="PS00639">
    <property type="entry name" value="THIOL_PROTEASE_HIS"/>
    <property type="match status" value="1"/>
</dbReference>
<dbReference type="Pfam" id="PF00112">
    <property type="entry name" value="Peptidase_C1"/>
    <property type="match status" value="1"/>
</dbReference>
<evidence type="ECO:0000259" key="9">
    <source>
        <dbReference type="SMART" id="SM00645"/>
    </source>
</evidence>
<proteinExistence type="inferred from homology"/>
<evidence type="ECO:0000256" key="3">
    <source>
        <dbReference type="ARBA" id="ARBA00022729"/>
    </source>
</evidence>
<evidence type="ECO:0000256" key="7">
    <source>
        <dbReference type="ARBA" id="ARBA00023180"/>
    </source>
</evidence>
<dbReference type="FunFam" id="3.90.70.10:FF:000067">
    <property type="entry name" value="Senescence-specific cysteine protease"/>
    <property type="match status" value="1"/>
</dbReference>
<dbReference type="OrthoDB" id="10253408at2759"/>
<gene>
    <name evidence="11" type="ORF">FNV43_RR08173</name>
</gene>
<dbReference type="InterPro" id="IPR025661">
    <property type="entry name" value="Pept_asp_AS"/>
</dbReference>
<dbReference type="CDD" id="cd02248">
    <property type="entry name" value="Peptidase_C1A"/>
    <property type="match status" value="1"/>
</dbReference>
<dbReference type="SMART" id="SM00645">
    <property type="entry name" value="Pept_C1"/>
    <property type="match status" value="1"/>
</dbReference>
<evidence type="ECO:0000256" key="8">
    <source>
        <dbReference type="SAM" id="SignalP"/>
    </source>
</evidence>
<dbReference type="Proteomes" id="UP000796880">
    <property type="component" value="Unassembled WGS sequence"/>
</dbReference>
<dbReference type="InterPro" id="IPR025660">
    <property type="entry name" value="Pept_his_AS"/>
</dbReference>
<dbReference type="Gene3D" id="3.90.70.10">
    <property type="entry name" value="Cysteine proteinases"/>
    <property type="match status" value="1"/>
</dbReference>
<keyword evidence="4" id="KW-0378">Hydrolase</keyword>
<evidence type="ECO:0000256" key="5">
    <source>
        <dbReference type="ARBA" id="ARBA00022807"/>
    </source>
</evidence>